<feature type="region of interest" description="Disordered" evidence="1">
    <location>
        <begin position="632"/>
        <end position="665"/>
    </location>
</feature>
<evidence type="ECO:0000259" key="4">
    <source>
        <dbReference type="Pfam" id="PF20990"/>
    </source>
</evidence>
<evidence type="ECO:0000256" key="1">
    <source>
        <dbReference type="SAM" id="MobiDB-lite"/>
    </source>
</evidence>
<feature type="transmembrane region" description="Helical" evidence="2">
    <location>
        <begin position="474"/>
        <end position="493"/>
    </location>
</feature>
<evidence type="ECO:0000256" key="2">
    <source>
        <dbReference type="SAM" id="Phobius"/>
    </source>
</evidence>
<evidence type="ECO:0000313" key="5">
    <source>
        <dbReference type="EMBL" id="RDB55127.1"/>
    </source>
</evidence>
<name>A0A369L8V5_9ACTN</name>
<feature type="compositionally biased region" description="Gly residues" evidence="1">
    <location>
        <begin position="641"/>
        <end position="665"/>
    </location>
</feature>
<keyword evidence="2" id="KW-0472">Membrane</keyword>
<dbReference type="Proteomes" id="UP000253975">
    <property type="component" value="Unassembled WGS sequence"/>
</dbReference>
<dbReference type="Pfam" id="PF09972">
    <property type="entry name" value="DUF2207"/>
    <property type="match status" value="1"/>
</dbReference>
<feature type="transmembrane region" description="Helical" evidence="2">
    <location>
        <begin position="499"/>
        <end position="517"/>
    </location>
</feature>
<feature type="domain" description="DUF2207" evidence="3">
    <location>
        <begin position="49"/>
        <end position="248"/>
    </location>
</feature>
<gene>
    <name evidence="5" type="ORF">C1881_09770</name>
</gene>
<keyword evidence="2" id="KW-1133">Transmembrane helix</keyword>
<dbReference type="AlphaFoldDB" id="A0A369L8V5"/>
<evidence type="ECO:0000259" key="3">
    <source>
        <dbReference type="Pfam" id="PF09972"/>
    </source>
</evidence>
<accession>A0A369L8V5</accession>
<feature type="domain" description="Predicted membrane protein YciQ-like C-terminal" evidence="4">
    <location>
        <begin position="324"/>
        <end position="575"/>
    </location>
</feature>
<dbReference type="InterPro" id="IPR048389">
    <property type="entry name" value="YciQ-like_C"/>
</dbReference>
<dbReference type="RefSeq" id="WP_114616334.1">
    <property type="nucleotide sequence ID" value="NZ_PPTO01000022.1"/>
</dbReference>
<proteinExistence type="predicted"/>
<feature type="transmembrane region" description="Helical" evidence="2">
    <location>
        <begin position="290"/>
        <end position="312"/>
    </location>
</feature>
<sequence>MTSSLNHHRASQKRVARTFILQFLIVAIAAVAMLACMPSHAYAKSYTCPSVTIDAQANADGSLDVIEARTFDFSGNFTAVWWTFDNMPTKESMLSVKSVSLTNESTGETQTLSPVEFQRAWREAGGAGYPSYSIDEDENTVYVFFDESDSEVTMTLSYSISNFVQVYDDVAEVYWQYIGHGWAVDSDHVTTTLTVPVAAGAQVRAGDNVRAWGHGPLDGSLSIGDDGAIYAQVSSVSAGGYAEIHSVFPAEWMNVSGSAANKHMGNRLDSVLEDEAQLANKANASRLQSLLFIVVCLVAAIGIIVWAVFMFFRHGREYKPQFQDEYWRDVPAKGLSPAVIGRLWRFDAESPNDLTATLMHLSHIGAIRLDAGSYEAPSKGLFGMGGSKTVNDYYITRLPGWEEKVVDPIDKKTMDLVFKKIAKGADSLWFGTIQQFGTDYPESFNDAMESWQGVVSAETNKCNFFEEKGSHYRVIFFVLAVLLGLVGVFSLFVTDEFTLFLAFIPPVVVLAVLSKFMQRRSREAVEIHAKCVGLRNWLKDFSALDERLPTDVKVWGEMMVYAYVFGVAEEAMKALQMKLPQVIQDEDFATSTGYWLMPHYYGMPGGAAAPVVSPAEMFQTMQANTMQTVSEALSAASSSDGSGGGFSGGSDFGGGGFGGGGGGAR</sequence>
<reference evidence="5 6" key="1">
    <citation type="journal article" date="2018" name="Elife">
        <title>Discovery and characterization of a prevalent human gut bacterial enzyme sufficient for the inactivation of a family of plant toxins.</title>
        <authorList>
            <person name="Koppel N."/>
            <person name="Bisanz J.E."/>
            <person name="Pandelia M.E."/>
            <person name="Turnbaugh P.J."/>
            <person name="Balskus E.P."/>
        </authorList>
    </citation>
    <scope>NUCLEOTIDE SEQUENCE [LARGE SCALE GENOMIC DNA]</scope>
    <source>
        <strain evidence="5 6">OB21 GAM31</strain>
    </source>
</reference>
<protein>
    <submittedName>
        <fullName evidence="5">DUF2207 domain-containing protein</fullName>
    </submittedName>
</protein>
<evidence type="ECO:0000313" key="6">
    <source>
        <dbReference type="Proteomes" id="UP000253975"/>
    </source>
</evidence>
<dbReference type="EMBL" id="PPTO01000022">
    <property type="protein sequence ID" value="RDB55127.1"/>
    <property type="molecule type" value="Genomic_DNA"/>
</dbReference>
<keyword evidence="2" id="KW-0812">Transmembrane</keyword>
<dbReference type="InterPro" id="IPR018702">
    <property type="entry name" value="DUF2207"/>
</dbReference>
<dbReference type="Pfam" id="PF20990">
    <property type="entry name" value="DUF2207_C"/>
    <property type="match status" value="1"/>
</dbReference>
<comment type="caution">
    <text evidence="5">The sequence shown here is derived from an EMBL/GenBank/DDBJ whole genome shotgun (WGS) entry which is preliminary data.</text>
</comment>
<organism evidence="5 6">
    <name type="scientific">Slackia isoflavoniconvertens</name>
    <dbReference type="NCBI Taxonomy" id="572010"/>
    <lineage>
        <taxon>Bacteria</taxon>
        <taxon>Bacillati</taxon>
        <taxon>Actinomycetota</taxon>
        <taxon>Coriobacteriia</taxon>
        <taxon>Eggerthellales</taxon>
        <taxon>Eggerthellaceae</taxon>
        <taxon>Slackia</taxon>
    </lineage>
</organism>